<keyword evidence="1" id="KW-1133">Transmembrane helix</keyword>
<feature type="transmembrane region" description="Helical" evidence="1">
    <location>
        <begin position="7"/>
        <end position="28"/>
    </location>
</feature>
<dbReference type="AlphaFoldDB" id="A0A1M5MDZ6"/>
<feature type="domain" description="DUF4064" evidence="2">
    <location>
        <begin position="2"/>
        <end position="108"/>
    </location>
</feature>
<keyword evidence="1" id="KW-0472">Membrane</keyword>
<evidence type="ECO:0000259" key="2">
    <source>
        <dbReference type="Pfam" id="PF13273"/>
    </source>
</evidence>
<organism evidence="3 4">
    <name type="scientific">Virgibacillus chiguensis</name>
    <dbReference type="NCBI Taxonomy" id="411959"/>
    <lineage>
        <taxon>Bacteria</taxon>
        <taxon>Bacillati</taxon>
        <taxon>Bacillota</taxon>
        <taxon>Bacilli</taxon>
        <taxon>Bacillales</taxon>
        <taxon>Bacillaceae</taxon>
        <taxon>Virgibacillus</taxon>
    </lineage>
</organism>
<dbReference type="InterPro" id="IPR025273">
    <property type="entry name" value="DUF4064"/>
</dbReference>
<dbReference type="OrthoDB" id="2357232at2"/>
<evidence type="ECO:0000313" key="4">
    <source>
        <dbReference type="Proteomes" id="UP000184079"/>
    </source>
</evidence>
<evidence type="ECO:0000313" key="3">
    <source>
        <dbReference type="EMBL" id="SHG75457.1"/>
    </source>
</evidence>
<sequence length="137" mass="14682">MKRTGEIVFTVIGILLFGILIFGSAMYLSADSGEIQQLFEEVLQEEGTNEVSAEDLSQTFESAATTMLIVSIVSVILGLISIFLLVGNKKPKIAGVILLITAIGGTFLTMFFGIFGGVVYLVAGIMALVRKEKKMIA</sequence>
<feature type="transmembrane region" description="Helical" evidence="1">
    <location>
        <begin position="63"/>
        <end position="86"/>
    </location>
</feature>
<keyword evidence="1" id="KW-0812">Transmembrane</keyword>
<dbReference type="Pfam" id="PF13273">
    <property type="entry name" value="DUF4064"/>
    <property type="match status" value="1"/>
</dbReference>
<keyword evidence="4" id="KW-1185">Reference proteome</keyword>
<protein>
    <recommendedName>
        <fullName evidence="2">DUF4064 domain-containing protein</fullName>
    </recommendedName>
</protein>
<accession>A0A1M5MDZ6</accession>
<gene>
    <name evidence="3" type="ORF">SAMN05421807_101467</name>
</gene>
<proteinExistence type="predicted"/>
<name>A0A1M5MDZ6_9BACI</name>
<dbReference type="Proteomes" id="UP000184079">
    <property type="component" value="Unassembled WGS sequence"/>
</dbReference>
<reference evidence="4" key="1">
    <citation type="submission" date="2016-11" db="EMBL/GenBank/DDBJ databases">
        <authorList>
            <person name="Varghese N."/>
            <person name="Submissions S."/>
        </authorList>
    </citation>
    <scope>NUCLEOTIDE SEQUENCE [LARGE SCALE GENOMIC DNA]</scope>
    <source>
        <strain evidence="4">CGMCC 1.6496</strain>
    </source>
</reference>
<dbReference type="EMBL" id="FQXD01000001">
    <property type="protein sequence ID" value="SHG75457.1"/>
    <property type="molecule type" value="Genomic_DNA"/>
</dbReference>
<dbReference type="RefSeq" id="WP_073004765.1">
    <property type="nucleotide sequence ID" value="NZ_FQXD01000001.1"/>
</dbReference>
<evidence type="ECO:0000256" key="1">
    <source>
        <dbReference type="SAM" id="Phobius"/>
    </source>
</evidence>
<feature type="transmembrane region" description="Helical" evidence="1">
    <location>
        <begin position="98"/>
        <end position="129"/>
    </location>
</feature>